<dbReference type="InterPro" id="IPR050540">
    <property type="entry name" value="F-actin_Monoox_Mical"/>
</dbReference>
<proteinExistence type="predicted"/>
<evidence type="ECO:0000256" key="2">
    <source>
        <dbReference type="SAM" id="MobiDB-lite"/>
    </source>
</evidence>
<feature type="domain" description="Calponin-homology (CH)" evidence="3">
    <location>
        <begin position="48"/>
        <end position="151"/>
    </location>
</feature>
<dbReference type="PROSITE" id="PS50021">
    <property type="entry name" value="CH"/>
    <property type="match status" value="2"/>
</dbReference>
<keyword evidence="1" id="KW-0175">Coiled coil</keyword>
<dbReference type="Proteomes" id="UP001149090">
    <property type="component" value="Unassembled WGS sequence"/>
</dbReference>
<gene>
    <name evidence="4" type="ORF">M0811_12235</name>
</gene>
<evidence type="ECO:0000256" key="1">
    <source>
        <dbReference type="SAM" id="Coils"/>
    </source>
</evidence>
<feature type="compositionally biased region" description="Basic and acidic residues" evidence="2">
    <location>
        <begin position="513"/>
        <end position="529"/>
    </location>
</feature>
<protein>
    <submittedName>
        <fullName evidence="4">Alpha-actinin-3</fullName>
    </submittedName>
</protein>
<dbReference type="OrthoDB" id="10017054at2759"/>
<evidence type="ECO:0000313" key="4">
    <source>
        <dbReference type="EMBL" id="KAJ5068814.1"/>
    </source>
</evidence>
<dbReference type="PANTHER" id="PTHR23167:SF46">
    <property type="entry name" value="EPS15 HOMOLOGY DOMAIN CONTAINING PROTEIN-BINDING PROTEIN 1, ISOFORM F"/>
    <property type="match status" value="1"/>
</dbReference>
<dbReference type="InterPro" id="IPR036872">
    <property type="entry name" value="CH_dom_sf"/>
</dbReference>
<feature type="region of interest" description="Disordered" evidence="2">
    <location>
        <begin position="501"/>
        <end position="529"/>
    </location>
</feature>
<feature type="domain" description="Calponin-homology (CH)" evidence="3">
    <location>
        <begin position="161"/>
        <end position="268"/>
    </location>
</feature>
<dbReference type="OMA" id="THKERED"/>
<dbReference type="AlphaFoldDB" id="A0A9Q0R6A8"/>
<dbReference type="EMBL" id="JAPDFW010000113">
    <property type="protein sequence ID" value="KAJ5068814.1"/>
    <property type="molecule type" value="Genomic_DNA"/>
</dbReference>
<name>A0A9Q0R6A8_ANAIG</name>
<dbReference type="SUPFAM" id="SSF47576">
    <property type="entry name" value="Calponin-homology domain, CH-domain"/>
    <property type="match status" value="1"/>
</dbReference>
<feature type="coiled-coil region" evidence="1">
    <location>
        <begin position="820"/>
        <end position="882"/>
    </location>
</feature>
<feature type="compositionally biased region" description="Basic and acidic residues" evidence="2">
    <location>
        <begin position="10"/>
        <end position="20"/>
    </location>
</feature>
<dbReference type="Gene3D" id="1.10.418.10">
    <property type="entry name" value="Calponin-like domain"/>
    <property type="match status" value="2"/>
</dbReference>
<evidence type="ECO:0000313" key="5">
    <source>
        <dbReference type="Proteomes" id="UP001149090"/>
    </source>
</evidence>
<reference evidence="4" key="1">
    <citation type="submission" date="2022-10" db="EMBL/GenBank/DDBJ databases">
        <title>Novel sulphate-reducing endosymbionts in the free-living metamonad Anaeramoeba.</title>
        <authorList>
            <person name="Jerlstrom-Hultqvist J."/>
            <person name="Cepicka I."/>
            <person name="Gallot-Lavallee L."/>
            <person name="Salas-Leiva D."/>
            <person name="Curtis B.A."/>
            <person name="Zahonova K."/>
            <person name="Pipaliya S."/>
            <person name="Dacks J."/>
            <person name="Roger A.J."/>
        </authorList>
    </citation>
    <scope>NUCLEOTIDE SEQUENCE</scope>
    <source>
        <strain evidence="4">BMAN</strain>
    </source>
</reference>
<keyword evidence="5" id="KW-1185">Reference proteome</keyword>
<organism evidence="4 5">
    <name type="scientific">Anaeramoeba ignava</name>
    <name type="common">Anaerobic marine amoeba</name>
    <dbReference type="NCBI Taxonomy" id="1746090"/>
    <lineage>
        <taxon>Eukaryota</taxon>
        <taxon>Metamonada</taxon>
        <taxon>Anaeramoebidae</taxon>
        <taxon>Anaeramoeba</taxon>
    </lineage>
</organism>
<comment type="caution">
    <text evidence="4">The sequence shown here is derived from an EMBL/GenBank/DDBJ whole genome shotgun (WGS) entry which is preliminary data.</text>
</comment>
<feature type="region of interest" description="Disordered" evidence="2">
    <location>
        <begin position="1"/>
        <end position="23"/>
    </location>
</feature>
<evidence type="ECO:0000259" key="3">
    <source>
        <dbReference type="PROSITE" id="PS50021"/>
    </source>
</evidence>
<sequence length="1044" mass="125093">MQFSEQIFNENEKGNEKDNENDNENEIKNLLNLTLGKKFTNPNEIQIEAQRKAFNIWIQKNLPNKITFNDIFNDFENGLNIFYLLEHLSGRKGKIPFKKPRNKDEKIENIKAGIEFANHIGISLNMIPEDIFEKEIPKILEMCWQILMFFHLQEIPKHTHYQPDEILLAFCQISTEEVESKLDIRIDNFSESFYDGKAFCAIIKHYKPDLIDNEIFQDAKKKRVIKHAFQAAEFIGIPQTIDIEDILTENLDEVVLMIYISSLYFKFVNQEVIQKIAEKLSPTNKSLPNPRLFPLKVKRLSRTKSFNTSFVLSSQANLINPKIRDISKQLESQYEEKILELKKMMNAYENEKQMLKEQMKSEEKIQKKQINAEEMKEINSKKAEISELKIENQHIRQEILKKQEEIDKENQEYQRRKTELEQTHKEREDELLSIKQSHDNELENMQKQFEIRKQELVMEQQMLENLVAQLEKELNQEEKQSEQIKKKQILKQTFQQKEQQKKKLEQEIQQQNERNRAFDSKNKEDQEKLERLRRNKEIQEISLKNIKKQYEELTVEINQIKESNQIKMQQLNNKIEDKENELRVLVFISGNPELGGYEKIPENHKQEKSYFLQMSQTIENLESQINKLDEKKVDNAELQKQLDEITQKTNHYRKHENEQELNLKNMNDQIQQDLDQLSNHRKDLQQKIMQKTKTIKTAERKIEHLRQSTYGEELRNRMLKQEIEEIEQQKRNLKNESEFEMKNLNMKLEKIAEEEKALQQKNIEYQKSVEDLPNQLSESLKKLRGFVEKAQKVENSKLSKKQKLQFIKENQEIFQFSQGYEKQKQEIKQITSQYDDNSKQLNICLGMITQINQEISELQKHILEQKKLLENEIASYKQLKREYQTFLSQNSIFFGDVFEQTKSHLLSKLDRKQKKLQQIKYQLNLRRFQRKLKKKYFYRQKLTDKLDEIRKSSQMSLQRSESFQFALRAKELTKSLRELTQERISVQQKLIALEEKRDFLLQLKPIYKLFSARSVQIGVQAQKVEQDKLIFQSEIDRLNNFLLF</sequence>
<dbReference type="SMART" id="SM00033">
    <property type="entry name" value="CH"/>
    <property type="match status" value="2"/>
</dbReference>
<accession>A0A9Q0R6A8</accession>
<feature type="coiled-coil region" evidence="1">
    <location>
        <begin position="969"/>
        <end position="996"/>
    </location>
</feature>
<dbReference type="PANTHER" id="PTHR23167">
    <property type="entry name" value="CALPONIN HOMOLOGY DOMAIN-CONTAINING PROTEIN DDB_G0272472-RELATED"/>
    <property type="match status" value="1"/>
</dbReference>
<dbReference type="InterPro" id="IPR001715">
    <property type="entry name" value="CH_dom"/>
</dbReference>
<dbReference type="Pfam" id="PF00307">
    <property type="entry name" value="CH"/>
    <property type="match status" value="2"/>
</dbReference>